<sequence>MEVVEERTERETVFANPDGTTFTLEKSVAPVRVATQGGGWVEPDATVVKKTDGSVGPKAAAVDLLFSSGGTDGELVTIADGTQSVSLGWPGALPAPRLDGARAVYENVLPDVDLVLTATVEGFRQVLEVKTAEAAANPALNRIEYRLGAENLTVRAGAGAGWTRWTAMGVRCSVHPRHGCGTPQGTTPPPPPRSSRCTWPGRPRPMRASRCRRAPQRKATRWPALGRATRPRFSIWLSRRRP</sequence>
<evidence type="ECO:0000313" key="3">
    <source>
        <dbReference type="Proteomes" id="UP001596915"/>
    </source>
</evidence>
<protein>
    <submittedName>
        <fullName evidence="2">Uncharacterized protein</fullName>
    </submittedName>
</protein>
<feature type="region of interest" description="Disordered" evidence="1">
    <location>
        <begin position="179"/>
        <end position="223"/>
    </location>
</feature>
<evidence type="ECO:0000256" key="1">
    <source>
        <dbReference type="SAM" id="MobiDB-lite"/>
    </source>
</evidence>
<keyword evidence="3" id="KW-1185">Reference proteome</keyword>
<reference evidence="3" key="1">
    <citation type="journal article" date="2019" name="Int. J. Syst. Evol. Microbiol.">
        <title>The Global Catalogue of Microorganisms (GCM) 10K type strain sequencing project: providing services to taxonomists for standard genome sequencing and annotation.</title>
        <authorList>
            <consortium name="The Broad Institute Genomics Platform"/>
            <consortium name="The Broad Institute Genome Sequencing Center for Infectious Disease"/>
            <person name="Wu L."/>
            <person name="Ma J."/>
        </authorList>
    </citation>
    <scope>NUCLEOTIDE SEQUENCE [LARGE SCALE GENOMIC DNA]</scope>
    <source>
        <strain evidence="3">JCM 12607</strain>
    </source>
</reference>
<proteinExistence type="predicted"/>
<name>A0ABW2WYJ8_9ACTN</name>
<dbReference type="Proteomes" id="UP001596915">
    <property type="component" value="Unassembled WGS sequence"/>
</dbReference>
<dbReference type="EMBL" id="JBHTGL010000008">
    <property type="protein sequence ID" value="MFD0624739.1"/>
    <property type="molecule type" value="Genomic_DNA"/>
</dbReference>
<evidence type="ECO:0000313" key="2">
    <source>
        <dbReference type="EMBL" id="MFD0624739.1"/>
    </source>
</evidence>
<comment type="caution">
    <text evidence="2">The sequence shown here is derived from an EMBL/GenBank/DDBJ whole genome shotgun (WGS) entry which is preliminary data.</text>
</comment>
<organism evidence="2 3">
    <name type="scientific">Streptomyces sanglieri</name>
    <dbReference type="NCBI Taxonomy" id="193460"/>
    <lineage>
        <taxon>Bacteria</taxon>
        <taxon>Bacillati</taxon>
        <taxon>Actinomycetota</taxon>
        <taxon>Actinomycetes</taxon>
        <taxon>Kitasatosporales</taxon>
        <taxon>Streptomycetaceae</taxon>
        <taxon>Streptomyces</taxon>
    </lineage>
</organism>
<feature type="compositionally biased region" description="Basic residues" evidence="1">
    <location>
        <begin position="204"/>
        <end position="220"/>
    </location>
</feature>
<accession>A0ABW2WYJ8</accession>
<gene>
    <name evidence="2" type="ORF">ACFQ2K_20325</name>
</gene>